<accession>A0A4Y7R780</accession>
<evidence type="ECO:0000313" key="1">
    <source>
        <dbReference type="EMBL" id="TEB04579.1"/>
    </source>
</evidence>
<proteinExistence type="predicted"/>
<dbReference type="RefSeq" id="WP_190258941.1">
    <property type="nucleotide sequence ID" value="NZ_QFGA01000003.1"/>
</dbReference>
<reference evidence="1 2" key="1">
    <citation type="journal article" date="2018" name="Environ. Microbiol.">
        <title>Novel energy conservation strategies and behaviour of Pelotomaculum schinkii driving syntrophic propionate catabolism.</title>
        <authorList>
            <person name="Hidalgo-Ahumada C.A.P."/>
            <person name="Nobu M.K."/>
            <person name="Narihiro T."/>
            <person name="Tamaki H."/>
            <person name="Liu W.T."/>
            <person name="Kamagata Y."/>
            <person name="Stams A.J.M."/>
            <person name="Imachi H."/>
            <person name="Sousa D.Z."/>
        </authorList>
    </citation>
    <scope>NUCLEOTIDE SEQUENCE [LARGE SCALE GENOMIC DNA]</scope>
    <source>
        <strain evidence="1 2">HH</strain>
    </source>
</reference>
<dbReference type="EMBL" id="QFGA01000003">
    <property type="protein sequence ID" value="TEB04579.1"/>
    <property type="molecule type" value="Genomic_DNA"/>
</dbReference>
<gene>
    <name evidence="1" type="ORF">Psch_03339</name>
</gene>
<comment type="caution">
    <text evidence="1">The sequence shown here is derived from an EMBL/GenBank/DDBJ whole genome shotgun (WGS) entry which is preliminary data.</text>
</comment>
<organism evidence="1 2">
    <name type="scientific">Pelotomaculum schinkii</name>
    <dbReference type="NCBI Taxonomy" id="78350"/>
    <lineage>
        <taxon>Bacteria</taxon>
        <taxon>Bacillati</taxon>
        <taxon>Bacillota</taxon>
        <taxon>Clostridia</taxon>
        <taxon>Eubacteriales</taxon>
        <taxon>Desulfotomaculaceae</taxon>
        <taxon>Pelotomaculum</taxon>
    </lineage>
</organism>
<name>A0A4Y7R780_9FIRM</name>
<dbReference type="AlphaFoldDB" id="A0A4Y7R780"/>
<evidence type="ECO:0000313" key="2">
    <source>
        <dbReference type="Proteomes" id="UP000298324"/>
    </source>
</evidence>
<sequence>MSEIASEVLEAVQRAAKDGRMSCTEARKLAEELKVPVGSVGEAADELKVKITSCELGCF</sequence>
<protein>
    <submittedName>
        <fullName evidence="1">Uncharacterized protein</fullName>
    </submittedName>
</protein>
<dbReference type="Proteomes" id="UP000298324">
    <property type="component" value="Unassembled WGS sequence"/>
</dbReference>
<keyword evidence="2" id="KW-1185">Reference proteome</keyword>